<dbReference type="InterPro" id="IPR035892">
    <property type="entry name" value="C2_domain_sf"/>
</dbReference>
<dbReference type="InterPro" id="IPR000008">
    <property type="entry name" value="C2_dom"/>
</dbReference>
<gene>
    <name evidence="8" type="primary">Tollip</name>
</gene>
<name>A0A6F9DVG1_9ASCI</name>
<feature type="domain" description="C2" evidence="6">
    <location>
        <begin position="52"/>
        <end position="168"/>
    </location>
</feature>
<reference evidence="8" key="1">
    <citation type="submission" date="2020-04" db="EMBL/GenBank/DDBJ databases">
        <authorList>
            <person name="Neveu A P."/>
        </authorList>
    </citation>
    <scope>NUCLEOTIDE SEQUENCE</scope>
    <source>
        <tissue evidence="8">Whole embryo</tissue>
    </source>
</reference>
<dbReference type="InterPro" id="IPR041799">
    <property type="entry name" value="TOLIP_CUE"/>
</dbReference>
<evidence type="ECO:0000256" key="1">
    <source>
        <dbReference type="ARBA" id="ARBA00009278"/>
    </source>
</evidence>
<dbReference type="Gene3D" id="1.10.8.10">
    <property type="entry name" value="DNA helicase RuvA subunit, C-terminal domain"/>
    <property type="match status" value="1"/>
</dbReference>
<keyword evidence="2" id="KW-0399">Innate immunity</keyword>
<dbReference type="GO" id="GO:0031624">
    <property type="term" value="F:ubiquitin conjugating enzyme binding"/>
    <property type="evidence" value="ECO:0007669"/>
    <property type="project" value="TreeGrafter"/>
</dbReference>
<dbReference type="GO" id="GO:0006511">
    <property type="term" value="P:ubiquitin-dependent protein catabolic process"/>
    <property type="evidence" value="ECO:0007669"/>
    <property type="project" value="TreeGrafter"/>
</dbReference>
<proteinExistence type="evidence at transcript level"/>
<dbReference type="GO" id="GO:0005737">
    <property type="term" value="C:cytoplasm"/>
    <property type="evidence" value="ECO:0007669"/>
    <property type="project" value="TreeGrafter"/>
</dbReference>
<dbReference type="PROSITE" id="PS50004">
    <property type="entry name" value="C2"/>
    <property type="match status" value="1"/>
</dbReference>
<keyword evidence="4" id="KW-0072">Autophagy</keyword>
<evidence type="ECO:0000256" key="2">
    <source>
        <dbReference type="ARBA" id="ARBA00022588"/>
    </source>
</evidence>
<organism evidence="8">
    <name type="scientific">Phallusia mammillata</name>
    <dbReference type="NCBI Taxonomy" id="59560"/>
    <lineage>
        <taxon>Eukaryota</taxon>
        <taxon>Metazoa</taxon>
        <taxon>Chordata</taxon>
        <taxon>Tunicata</taxon>
        <taxon>Ascidiacea</taxon>
        <taxon>Phlebobranchia</taxon>
        <taxon>Ascidiidae</taxon>
        <taxon>Phallusia</taxon>
    </lineage>
</organism>
<dbReference type="Gene3D" id="2.60.40.150">
    <property type="entry name" value="C2 domain"/>
    <property type="match status" value="1"/>
</dbReference>
<dbReference type="EMBL" id="LR791299">
    <property type="protein sequence ID" value="CAB3267161.1"/>
    <property type="molecule type" value="mRNA"/>
</dbReference>
<dbReference type="Pfam" id="PF00168">
    <property type="entry name" value="C2"/>
    <property type="match status" value="1"/>
</dbReference>
<protein>
    <submittedName>
        <fullName evidence="8">Toll-interacting protein B</fullName>
    </submittedName>
</protein>
<evidence type="ECO:0000259" key="7">
    <source>
        <dbReference type="PROSITE" id="PS51140"/>
    </source>
</evidence>
<sequence>MAEAPTQAETGLKETSRGAVMLGELPQEFLNVETPGGASSQMDRDAQMAQQLAAREIQKQRMQPVMVTERLFISVIEAKLNKNYGLVKMDPYCRIRVNHTMVETDTDQNGAKNPHWTKPVSVAWNEPIETIYVEIMDEKSLQTDVRIAWTDITLPDAVKHGEQVDDWWPLTGKLGVDLDGTIKIKKKKKRVQQTVPSTGMPLMYPQPGYPIVAPIGVPGATTVYPSAGMPVYYPPGGIPPQQQQPPQPQGPLFTEEDVKQLKEMFPTVDEDVVKTVLEASRGNKDAAINSLLEMQ</sequence>
<dbReference type="FunFam" id="1.10.8.10:FF:000036">
    <property type="entry name" value="Toll-interacting protein-like Protein"/>
    <property type="match status" value="1"/>
</dbReference>
<dbReference type="SMART" id="SM00546">
    <property type="entry name" value="CUE"/>
    <property type="match status" value="1"/>
</dbReference>
<dbReference type="GO" id="GO:0043130">
    <property type="term" value="F:ubiquitin binding"/>
    <property type="evidence" value="ECO:0007669"/>
    <property type="project" value="InterPro"/>
</dbReference>
<evidence type="ECO:0000256" key="3">
    <source>
        <dbReference type="ARBA" id="ARBA00022859"/>
    </source>
</evidence>
<dbReference type="InterPro" id="IPR009060">
    <property type="entry name" value="UBA-like_sf"/>
</dbReference>
<dbReference type="GO" id="GO:0006914">
    <property type="term" value="P:autophagy"/>
    <property type="evidence" value="ECO:0007669"/>
    <property type="project" value="UniProtKB-KW"/>
</dbReference>
<dbReference type="SUPFAM" id="SSF49562">
    <property type="entry name" value="C2 domain (Calcium/lipid-binding domain, CaLB)"/>
    <property type="match status" value="1"/>
</dbReference>
<dbReference type="AlphaFoldDB" id="A0A6F9DVG1"/>
<dbReference type="CDD" id="cd14363">
    <property type="entry name" value="CUE_TOLIP"/>
    <property type="match status" value="1"/>
</dbReference>
<comment type="similarity">
    <text evidence="1">Belongs to the tollip family.</text>
</comment>
<keyword evidence="3" id="KW-0391">Immunity</keyword>
<dbReference type="PANTHER" id="PTHR16461">
    <property type="entry name" value="TOLL-INTERACTING PROTEIN"/>
    <property type="match status" value="1"/>
</dbReference>
<dbReference type="Pfam" id="PF02845">
    <property type="entry name" value="CUE"/>
    <property type="match status" value="1"/>
</dbReference>
<dbReference type="GO" id="GO:0045087">
    <property type="term" value="P:innate immune response"/>
    <property type="evidence" value="ECO:0007669"/>
    <property type="project" value="UniProtKB-KW"/>
</dbReference>
<evidence type="ECO:0000256" key="5">
    <source>
        <dbReference type="ARBA" id="ARBA00023198"/>
    </source>
</evidence>
<dbReference type="InterPro" id="IPR003892">
    <property type="entry name" value="CUE"/>
</dbReference>
<keyword evidence="5" id="KW-0395">Inflammatory response</keyword>
<evidence type="ECO:0000313" key="8">
    <source>
        <dbReference type="EMBL" id="CAB3267161.1"/>
    </source>
</evidence>
<feature type="domain" description="CUE" evidence="7">
    <location>
        <begin position="253"/>
        <end position="295"/>
    </location>
</feature>
<dbReference type="SUPFAM" id="SSF46934">
    <property type="entry name" value="UBA-like"/>
    <property type="match status" value="1"/>
</dbReference>
<accession>A0A6F9DVG1</accession>
<dbReference type="PANTHER" id="PTHR16461:SF5">
    <property type="entry name" value="TOLL-INTERACTING PROTEIN"/>
    <property type="match status" value="1"/>
</dbReference>
<dbReference type="PROSITE" id="PS51140">
    <property type="entry name" value="CUE"/>
    <property type="match status" value="1"/>
</dbReference>
<evidence type="ECO:0000259" key="6">
    <source>
        <dbReference type="PROSITE" id="PS50004"/>
    </source>
</evidence>
<evidence type="ECO:0000256" key="4">
    <source>
        <dbReference type="ARBA" id="ARBA00023006"/>
    </source>
</evidence>